<evidence type="ECO:0000313" key="2">
    <source>
        <dbReference type="EnsemblProtists" id="EOD10392"/>
    </source>
</evidence>
<feature type="chain" id="PRO_5044291063" description="Peptidase S9A N-terminal domain-containing protein" evidence="1">
    <location>
        <begin position="20"/>
        <end position="137"/>
    </location>
</feature>
<dbReference type="Proteomes" id="UP000013827">
    <property type="component" value="Unassembled WGS sequence"/>
</dbReference>
<dbReference type="PaxDb" id="2903-EOD10392"/>
<dbReference type="EnsemblProtists" id="EOD10392">
    <property type="protein sequence ID" value="EOD10392"/>
    <property type="gene ID" value="EMIHUDRAFT_257720"/>
</dbReference>
<feature type="signal peptide" evidence="1">
    <location>
        <begin position="1"/>
        <end position="19"/>
    </location>
</feature>
<dbReference type="HOGENOM" id="CLU_1870551_0_0_1"/>
<evidence type="ECO:0000256" key="1">
    <source>
        <dbReference type="SAM" id="SignalP"/>
    </source>
</evidence>
<sequence>MSTRLRLCSAAILLAPSAGLRLFAPSAGLRLRGFARPLATAAPSMSMADAALPTLEDLTDPREWLEEVEGDKQIGWVKEQNADAVARIGEPSDKPLYGRLLEIMESDEKIPYIGRVLNGLYYNFWQDETHVQGIWRR</sequence>
<evidence type="ECO:0000313" key="3">
    <source>
        <dbReference type="Proteomes" id="UP000013827"/>
    </source>
</evidence>
<accession>A0A0D3IGK7</accession>
<name>A0A0D3IGK7_EMIH1</name>
<dbReference type="SUPFAM" id="SSF50993">
    <property type="entry name" value="Peptidase/esterase 'gauge' domain"/>
    <property type="match status" value="1"/>
</dbReference>
<evidence type="ECO:0008006" key="4">
    <source>
        <dbReference type="Google" id="ProtNLM"/>
    </source>
</evidence>
<protein>
    <recommendedName>
        <fullName evidence="4">Peptidase S9A N-terminal domain-containing protein</fullName>
    </recommendedName>
</protein>
<dbReference type="AlphaFoldDB" id="A0A0D3IGK7"/>
<proteinExistence type="predicted"/>
<dbReference type="GeneID" id="17256544"/>
<keyword evidence="1" id="KW-0732">Signal</keyword>
<reference evidence="2" key="2">
    <citation type="submission" date="2024-10" db="UniProtKB">
        <authorList>
            <consortium name="EnsemblProtists"/>
        </authorList>
    </citation>
    <scope>IDENTIFICATION</scope>
</reference>
<dbReference type="STRING" id="2903.R1BLF8"/>
<organism evidence="2 3">
    <name type="scientific">Emiliania huxleyi (strain CCMP1516)</name>
    <dbReference type="NCBI Taxonomy" id="280463"/>
    <lineage>
        <taxon>Eukaryota</taxon>
        <taxon>Haptista</taxon>
        <taxon>Haptophyta</taxon>
        <taxon>Prymnesiophyceae</taxon>
        <taxon>Isochrysidales</taxon>
        <taxon>Noelaerhabdaceae</taxon>
        <taxon>Emiliania</taxon>
    </lineage>
</organism>
<reference evidence="3" key="1">
    <citation type="journal article" date="2013" name="Nature">
        <title>Pan genome of the phytoplankton Emiliania underpins its global distribution.</title>
        <authorList>
            <person name="Read B.A."/>
            <person name="Kegel J."/>
            <person name="Klute M.J."/>
            <person name="Kuo A."/>
            <person name="Lefebvre S.C."/>
            <person name="Maumus F."/>
            <person name="Mayer C."/>
            <person name="Miller J."/>
            <person name="Monier A."/>
            <person name="Salamov A."/>
            <person name="Young J."/>
            <person name="Aguilar M."/>
            <person name="Claverie J.M."/>
            <person name="Frickenhaus S."/>
            <person name="Gonzalez K."/>
            <person name="Herman E.K."/>
            <person name="Lin Y.C."/>
            <person name="Napier J."/>
            <person name="Ogata H."/>
            <person name="Sarno A.F."/>
            <person name="Shmutz J."/>
            <person name="Schroeder D."/>
            <person name="de Vargas C."/>
            <person name="Verret F."/>
            <person name="von Dassow P."/>
            <person name="Valentin K."/>
            <person name="Van de Peer Y."/>
            <person name="Wheeler G."/>
            <person name="Dacks J.B."/>
            <person name="Delwiche C.F."/>
            <person name="Dyhrman S.T."/>
            <person name="Glockner G."/>
            <person name="John U."/>
            <person name="Richards T."/>
            <person name="Worden A.Z."/>
            <person name="Zhang X."/>
            <person name="Grigoriev I.V."/>
            <person name="Allen A.E."/>
            <person name="Bidle K."/>
            <person name="Borodovsky M."/>
            <person name="Bowler C."/>
            <person name="Brownlee C."/>
            <person name="Cock J.M."/>
            <person name="Elias M."/>
            <person name="Gladyshev V.N."/>
            <person name="Groth M."/>
            <person name="Guda C."/>
            <person name="Hadaegh A."/>
            <person name="Iglesias-Rodriguez M.D."/>
            <person name="Jenkins J."/>
            <person name="Jones B.M."/>
            <person name="Lawson T."/>
            <person name="Leese F."/>
            <person name="Lindquist E."/>
            <person name="Lobanov A."/>
            <person name="Lomsadze A."/>
            <person name="Malik S.B."/>
            <person name="Marsh M.E."/>
            <person name="Mackinder L."/>
            <person name="Mock T."/>
            <person name="Mueller-Roeber B."/>
            <person name="Pagarete A."/>
            <person name="Parker M."/>
            <person name="Probert I."/>
            <person name="Quesneville H."/>
            <person name="Raines C."/>
            <person name="Rensing S.A."/>
            <person name="Riano-Pachon D.M."/>
            <person name="Richier S."/>
            <person name="Rokitta S."/>
            <person name="Shiraiwa Y."/>
            <person name="Soanes D.M."/>
            <person name="van der Giezen M."/>
            <person name="Wahlund T.M."/>
            <person name="Williams B."/>
            <person name="Wilson W."/>
            <person name="Wolfe G."/>
            <person name="Wurch L.L."/>
        </authorList>
    </citation>
    <scope>NUCLEOTIDE SEQUENCE</scope>
</reference>
<keyword evidence="3" id="KW-1185">Reference proteome</keyword>
<dbReference type="RefSeq" id="XP_005762821.1">
    <property type="nucleotide sequence ID" value="XM_005762764.1"/>
</dbReference>
<dbReference type="KEGG" id="ehx:EMIHUDRAFT_257720"/>